<dbReference type="PANTHER" id="PTHR33371:SF16">
    <property type="entry name" value="MCE-FAMILY PROTEIN MCE3F"/>
    <property type="match status" value="1"/>
</dbReference>
<dbReference type="NCBIfam" id="TIGR00996">
    <property type="entry name" value="Mtu_fam_mce"/>
    <property type="match status" value="1"/>
</dbReference>
<accession>A0ABN2YVE2</accession>
<protein>
    <submittedName>
        <fullName evidence="3">MlaD family protein</fullName>
    </submittedName>
</protein>
<dbReference type="PANTHER" id="PTHR33371">
    <property type="entry name" value="INTERMEMBRANE PHOSPHOLIPID TRANSPORT SYSTEM BINDING PROTEIN MLAD-RELATED"/>
    <property type="match status" value="1"/>
</dbReference>
<evidence type="ECO:0000313" key="4">
    <source>
        <dbReference type="Proteomes" id="UP001422759"/>
    </source>
</evidence>
<dbReference type="InterPro" id="IPR003399">
    <property type="entry name" value="Mce/MlaD"/>
</dbReference>
<dbReference type="Proteomes" id="UP001422759">
    <property type="component" value="Unassembled WGS sequence"/>
</dbReference>
<evidence type="ECO:0000256" key="1">
    <source>
        <dbReference type="SAM" id="MobiDB-lite"/>
    </source>
</evidence>
<gene>
    <name evidence="3" type="ORF">GCM10009760_08160</name>
</gene>
<organism evidence="3 4">
    <name type="scientific">Kitasatospora kazusensis</name>
    <dbReference type="NCBI Taxonomy" id="407974"/>
    <lineage>
        <taxon>Bacteria</taxon>
        <taxon>Bacillati</taxon>
        <taxon>Actinomycetota</taxon>
        <taxon>Actinomycetes</taxon>
        <taxon>Kitasatosporales</taxon>
        <taxon>Streptomycetaceae</taxon>
        <taxon>Kitasatospora</taxon>
    </lineage>
</organism>
<reference evidence="3 4" key="1">
    <citation type="journal article" date="2019" name="Int. J. Syst. Evol. Microbiol.">
        <title>The Global Catalogue of Microorganisms (GCM) 10K type strain sequencing project: providing services to taxonomists for standard genome sequencing and annotation.</title>
        <authorList>
            <consortium name="The Broad Institute Genomics Platform"/>
            <consortium name="The Broad Institute Genome Sequencing Center for Infectious Disease"/>
            <person name="Wu L."/>
            <person name="Ma J."/>
        </authorList>
    </citation>
    <scope>NUCLEOTIDE SEQUENCE [LARGE SCALE GENOMIC DNA]</scope>
    <source>
        <strain evidence="3 4">JCM 14560</strain>
    </source>
</reference>
<name>A0ABN2YVE2_9ACTN</name>
<dbReference type="InterPro" id="IPR052336">
    <property type="entry name" value="MlaD_Phospholipid_Transporter"/>
</dbReference>
<feature type="domain" description="Mce/MlaD" evidence="2">
    <location>
        <begin position="40"/>
        <end position="115"/>
    </location>
</feature>
<dbReference type="RefSeq" id="WP_344460760.1">
    <property type="nucleotide sequence ID" value="NZ_BAAANT010000003.1"/>
</dbReference>
<keyword evidence="4" id="KW-1185">Reference proteome</keyword>
<sequence length="424" mass="42995">MLTLGTRLKNLAFLVIAVLVLGYLGIRYADLGRYVGLSGYYTVKVELAESGGLFEHADVTYRGVSVGRVGPIRLTDRGVEAELRISDSAPRIPARLQAVVADLSAVGEEYLDLRPTTDAPPYLTGSSTVAQQDTSTPPPVTNLLTSVDSLAGSVPLESLRTVVDEFGKAFDGQAANLRSLLDNSGHFLDAADKALPGDTTLMVDGQTVLRTQIDEGDALTSFAASANRLAGQLDASDTDLRRIIATGPAAAGQVSALLRDLDPSLSVVLANLLTTSDLAVTRQHGIQELLVRLPALAAAGSTAVDAQGAHLGMAVTFFSPLPCTSGYGGTTYRNGLDTGPAPAFNTAARCTADPGTGVDVRGSAAAPSGGVPTPAQPGSLPPSAPGAAPGAAVTSLPGALGLPALPAGGPTDLRGLLGLGGPAS</sequence>
<feature type="region of interest" description="Disordered" evidence="1">
    <location>
        <begin position="358"/>
        <end position="392"/>
    </location>
</feature>
<evidence type="ECO:0000313" key="3">
    <source>
        <dbReference type="EMBL" id="GAA2132783.1"/>
    </source>
</evidence>
<proteinExistence type="predicted"/>
<comment type="caution">
    <text evidence="3">The sequence shown here is derived from an EMBL/GenBank/DDBJ whole genome shotgun (WGS) entry which is preliminary data.</text>
</comment>
<evidence type="ECO:0000259" key="2">
    <source>
        <dbReference type="Pfam" id="PF02470"/>
    </source>
</evidence>
<dbReference type="InterPro" id="IPR005693">
    <property type="entry name" value="Mce"/>
</dbReference>
<dbReference type="Pfam" id="PF02470">
    <property type="entry name" value="MlaD"/>
    <property type="match status" value="1"/>
</dbReference>
<dbReference type="EMBL" id="BAAANT010000003">
    <property type="protein sequence ID" value="GAA2132783.1"/>
    <property type="molecule type" value="Genomic_DNA"/>
</dbReference>